<name>A0A7X0PAT0_9BURK</name>
<evidence type="ECO:0008006" key="3">
    <source>
        <dbReference type="Google" id="ProtNLM"/>
    </source>
</evidence>
<reference evidence="1 2" key="1">
    <citation type="submission" date="2020-08" db="EMBL/GenBank/DDBJ databases">
        <title>Functional genomics of gut bacteria from endangered species of beetles.</title>
        <authorList>
            <person name="Carlos-Shanley C."/>
        </authorList>
    </citation>
    <scope>NUCLEOTIDE SEQUENCE [LARGE SCALE GENOMIC DNA]</scope>
    <source>
        <strain evidence="1 2">S00198</strain>
    </source>
</reference>
<accession>A0A7X0PAT0</accession>
<comment type="caution">
    <text evidence="1">The sequence shown here is derived from an EMBL/GenBank/DDBJ whole genome shotgun (WGS) entry which is preliminary data.</text>
</comment>
<keyword evidence="2" id="KW-1185">Reference proteome</keyword>
<dbReference type="EMBL" id="JACHLK010000002">
    <property type="protein sequence ID" value="MBB6558458.1"/>
    <property type="molecule type" value="Genomic_DNA"/>
</dbReference>
<gene>
    <name evidence="1" type="ORF">HNP48_001122</name>
</gene>
<dbReference type="RefSeq" id="WP_184855896.1">
    <property type="nucleotide sequence ID" value="NZ_JACHLK010000002.1"/>
</dbReference>
<dbReference type="Gene3D" id="3.40.50.10400">
    <property type="entry name" value="Hypothetical protein PA1492"/>
    <property type="match status" value="1"/>
</dbReference>
<evidence type="ECO:0000313" key="1">
    <source>
        <dbReference type="EMBL" id="MBB6558458.1"/>
    </source>
</evidence>
<organism evidence="1 2">
    <name type="scientific">Acidovorax soli</name>
    <dbReference type="NCBI Taxonomy" id="592050"/>
    <lineage>
        <taxon>Bacteria</taxon>
        <taxon>Pseudomonadati</taxon>
        <taxon>Pseudomonadota</taxon>
        <taxon>Betaproteobacteria</taxon>
        <taxon>Burkholderiales</taxon>
        <taxon>Comamonadaceae</taxon>
        <taxon>Acidovorax</taxon>
    </lineage>
</organism>
<protein>
    <recommendedName>
        <fullName evidence="3">Phosphoglycerate kinase</fullName>
    </recommendedName>
</protein>
<proteinExistence type="predicted"/>
<evidence type="ECO:0000313" key="2">
    <source>
        <dbReference type="Proteomes" id="UP000575083"/>
    </source>
</evidence>
<dbReference type="AlphaFoldDB" id="A0A7X0PAT0"/>
<sequence length="136" mass="14458">MHDTTAADRPLLVLIAGPYLSGTDGDPARIAANRARLEAAALPIYQRGHLPMLGEWLALPIIEAAGGRAQGDAVFHAYQYPVAERLLSRCDAVLRLPGASRGADRDVARAQALGLPVYHHIDALPLRSVAPEAVVP</sequence>
<dbReference type="Proteomes" id="UP000575083">
    <property type="component" value="Unassembled WGS sequence"/>
</dbReference>